<dbReference type="InterPro" id="IPR013342">
    <property type="entry name" value="Mandelate_racemase_C"/>
</dbReference>
<reference evidence="5 6" key="1">
    <citation type="submission" date="2019-02" db="EMBL/GenBank/DDBJ databases">
        <title>Genomic Encyclopedia of Type Strains, Phase IV (KMG-IV): sequencing the most valuable type-strain genomes for metagenomic binning, comparative biology and taxonomic classification.</title>
        <authorList>
            <person name="Goeker M."/>
        </authorList>
    </citation>
    <scope>NUCLEOTIDE SEQUENCE [LARGE SCALE GENOMIC DNA]</scope>
    <source>
        <strain evidence="5 6">DSM 21056</strain>
    </source>
</reference>
<gene>
    <name evidence="5" type="ORF">EV698_0505</name>
</gene>
<accession>A0A4Q8CZ29</accession>
<evidence type="ECO:0000256" key="3">
    <source>
        <dbReference type="ARBA" id="ARBA00022842"/>
    </source>
</evidence>
<keyword evidence="6" id="KW-1185">Reference proteome</keyword>
<dbReference type="Gene3D" id="3.20.20.120">
    <property type="entry name" value="Enolase-like C-terminal domain"/>
    <property type="match status" value="1"/>
</dbReference>
<dbReference type="SMART" id="SM00922">
    <property type="entry name" value="MR_MLE"/>
    <property type="match status" value="1"/>
</dbReference>
<dbReference type="SUPFAM" id="SSF54826">
    <property type="entry name" value="Enolase N-terminal domain-like"/>
    <property type="match status" value="1"/>
</dbReference>
<dbReference type="Proteomes" id="UP000292298">
    <property type="component" value="Unassembled WGS sequence"/>
</dbReference>
<dbReference type="InterPro" id="IPR029017">
    <property type="entry name" value="Enolase-like_N"/>
</dbReference>
<comment type="caution">
    <text evidence="5">The sequence shown here is derived from an EMBL/GenBank/DDBJ whole genome shotgun (WGS) entry which is preliminary data.</text>
</comment>
<evidence type="ECO:0000313" key="6">
    <source>
        <dbReference type="Proteomes" id="UP000292298"/>
    </source>
</evidence>
<evidence type="ECO:0000259" key="4">
    <source>
        <dbReference type="SMART" id="SM00922"/>
    </source>
</evidence>
<dbReference type="SFLD" id="SFLDG00179">
    <property type="entry name" value="mandelate_racemase"/>
    <property type="match status" value="1"/>
</dbReference>
<dbReference type="GO" id="GO:0016052">
    <property type="term" value="P:carbohydrate catabolic process"/>
    <property type="evidence" value="ECO:0007669"/>
    <property type="project" value="TreeGrafter"/>
</dbReference>
<dbReference type="InterPro" id="IPR036849">
    <property type="entry name" value="Enolase-like_C_sf"/>
</dbReference>
<evidence type="ECO:0000256" key="2">
    <source>
        <dbReference type="ARBA" id="ARBA00022723"/>
    </source>
</evidence>
<organism evidence="5 6">
    <name type="scientific">Spiribacter vilamensis</name>
    <dbReference type="NCBI Taxonomy" id="531306"/>
    <lineage>
        <taxon>Bacteria</taxon>
        <taxon>Pseudomonadati</taxon>
        <taxon>Pseudomonadota</taxon>
        <taxon>Gammaproteobacteria</taxon>
        <taxon>Chromatiales</taxon>
        <taxon>Ectothiorhodospiraceae</taxon>
        <taxon>Spiribacter</taxon>
    </lineage>
</organism>
<name>A0A4Q8CZ29_9GAMM</name>
<dbReference type="SFLD" id="SFLDS00001">
    <property type="entry name" value="Enolase"/>
    <property type="match status" value="1"/>
</dbReference>
<dbReference type="InterPro" id="IPR046945">
    <property type="entry name" value="RHMD-like"/>
</dbReference>
<protein>
    <submittedName>
        <fullName evidence="5">L-alanine-DL-glutamate epimerase-like enolase superfamily enzyme</fullName>
    </submittedName>
</protein>
<dbReference type="AlphaFoldDB" id="A0A4Q8CZ29"/>
<proteinExistence type="predicted"/>
<dbReference type="PANTHER" id="PTHR13794">
    <property type="entry name" value="ENOLASE SUPERFAMILY, MANDELATE RACEMASE"/>
    <property type="match status" value="1"/>
</dbReference>
<feature type="domain" description="Mandelate racemase/muconate lactonizing enzyme C-terminal" evidence="4">
    <location>
        <begin position="130"/>
        <end position="237"/>
    </location>
</feature>
<comment type="cofactor">
    <cofactor evidence="1">
        <name>Mg(2+)</name>
        <dbReference type="ChEBI" id="CHEBI:18420"/>
    </cofactor>
</comment>
<sequence length="370" mass="41174">MMIRDIRISHHQLPLDPPFPAAWDTRPRRRFGATIVRVEDDEGRVGIGSGDPMHGLSGYLDLFIGEDPCVLERHAEVLSNIGFHAGRPWALDVALWDLVGQIEGRSAWRMAGGQGGSIACYASSGVHRSPDAMAAQARRMQAEGFAAMKIRFGRATLEEDFAVLERVRAAVGNALTLMVDCNQGWRMPWDTQPPWAYEQALEVARELERHDVYWMEEPLHRGDYAGMSRLRRDTRLLIAGGEMTREWHEFQTLLERECLDVYQPDAVCSLGMTHLRALAEQVAAAGCVFTPHTWGNGIGLLANAHLTAGSVGTTFIELPYDPPEWTPERRDFPLVTPVRPDDQGVLDLGDAPGLGITLDEDWLAQTRVTS</sequence>
<dbReference type="InterPro" id="IPR029065">
    <property type="entry name" value="Enolase_C-like"/>
</dbReference>
<evidence type="ECO:0000256" key="1">
    <source>
        <dbReference type="ARBA" id="ARBA00001946"/>
    </source>
</evidence>
<keyword evidence="2" id="KW-0479">Metal-binding</keyword>
<dbReference type="Gene3D" id="3.30.390.10">
    <property type="entry name" value="Enolase-like, N-terminal domain"/>
    <property type="match status" value="1"/>
</dbReference>
<keyword evidence="3" id="KW-0460">Magnesium</keyword>
<dbReference type="RefSeq" id="WP_130502594.1">
    <property type="nucleotide sequence ID" value="NZ_SHLI01000001.1"/>
</dbReference>
<dbReference type="CDD" id="cd03316">
    <property type="entry name" value="MR_like"/>
    <property type="match status" value="1"/>
</dbReference>
<dbReference type="Pfam" id="PF13378">
    <property type="entry name" value="MR_MLE_C"/>
    <property type="match status" value="1"/>
</dbReference>
<dbReference type="SUPFAM" id="SSF51604">
    <property type="entry name" value="Enolase C-terminal domain-like"/>
    <property type="match status" value="1"/>
</dbReference>
<dbReference type="GO" id="GO:0016836">
    <property type="term" value="F:hydro-lyase activity"/>
    <property type="evidence" value="ECO:0007669"/>
    <property type="project" value="TreeGrafter"/>
</dbReference>
<dbReference type="OrthoDB" id="9782675at2"/>
<dbReference type="PANTHER" id="PTHR13794:SF58">
    <property type="entry name" value="MITOCHONDRIAL ENOLASE SUPERFAMILY MEMBER 1"/>
    <property type="match status" value="1"/>
</dbReference>
<dbReference type="EMBL" id="SHLI01000001">
    <property type="protein sequence ID" value="RZU98261.1"/>
    <property type="molecule type" value="Genomic_DNA"/>
</dbReference>
<evidence type="ECO:0000313" key="5">
    <source>
        <dbReference type="EMBL" id="RZU98261.1"/>
    </source>
</evidence>
<dbReference type="GO" id="GO:0000287">
    <property type="term" value="F:magnesium ion binding"/>
    <property type="evidence" value="ECO:0007669"/>
    <property type="project" value="TreeGrafter"/>
</dbReference>